<proteinExistence type="inferred from homology"/>
<dbReference type="Pfam" id="PF02424">
    <property type="entry name" value="ApbE"/>
    <property type="match status" value="1"/>
</dbReference>
<comment type="similarity">
    <text evidence="1 11">Belongs to the ApbE family.</text>
</comment>
<evidence type="ECO:0000256" key="7">
    <source>
        <dbReference type="ARBA" id="ARBA00022827"/>
    </source>
</evidence>
<feature type="binding site" evidence="12">
    <location>
        <position position="256"/>
    </location>
    <ligand>
        <name>Mg(2+)</name>
        <dbReference type="ChEBI" id="CHEBI:18420"/>
    </ligand>
</feature>
<dbReference type="AlphaFoldDB" id="A0A7W8D991"/>
<dbReference type="Proteomes" id="UP000521199">
    <property type="component" value="Unassembled WGS sequence"/>
</dbReference>
<accession>A0A7W8D991</accession>
<keyword evidence="14" id="KW-1185">Reference proteome</keyword>
<dbReference type="GO" id="GO:0046872">
    <property type="term" value="F:metal ion binding"/>
    <property type="evidence" value="ECO:0007669"/>
    <property type="project" value="UniProtKB-UniRule"/>
</dbReference>
<comment type="cofactor">
    <cofactor evidence="12">
        <name>Mg(2+)</name>
        <dbReference type="ChEBI" id="CHEBI:18420"/>
    </cofactor>
    <cofactor evidence="12">
        <name>Mn(2+)</name>
        <dbReference type="ChEBI" id="CHEBI:29035"/>
    </cofactor>
    <text evidence="12">Magnesium. Can also use manganese.</text>
</comment>
<name>A0A7W8D991_9GAMM</name>
<evidence type="ECO:0000256" key="1">
    <source>
        <dbReference type="ARBA" id="ARBA00008282"/>
    </source>
</evidence>
<organism evidence="13 14">
    <name type="scientific">Chiayiivirga flava</name>
    <dbReference type="NCBI Taxonomy" id="659595"/>
    <lineage>
        <taxon>Bacteria</taxon>
        <taxon>Pseudomonadati</taxon>
        <taxon>Pseudomonadota</taxon>
        <taxon>Gammaproteobacteria</taxon>
        <taxon>Lysobacterales</taxon>
        <taxon>Lysobacteraceae</taxon>
        <taxon>Chiayiivirga</taxon>
    </lineage>
</organism>
<dbReference type="InterPro" id="IPR024932">
    <property type="entry name" value="ApbE"/>
</dbReference>
<sequence>MGTTWTVKLVAPAPQLAPIRSSIDSELASLVAQMSTWEPDSNLSRFNRADADTWHALPDDLFTVLAFALELTRDTDGAYDPTVGPLVNLWGFGPDGAPRTQPPTPAQIAQASAHVGWRRIELDAAAHRARQPGGVFVDVSSLGPGYAVDRIAARLHEHGVENFLVELGGEMRAAGAKPDGSAWRVAVERPDGADAGAFELVVALDDLAAGSSGDYRVGFEHDGIRYSHTLDPRTGAPVTHGLAAVTVLAPTAMQADALAAALMVLGPERGWSFARERDIAAAFTQRTADGYERRLTPALEARRVP</sequence>
<protein>
    <recommendedName>
        <fullName evidence="3 11">FAD:protein FMN transferase</fullName>
        <ecNumber evidence="2 11">2.7.1.180</ecNumber>
    </recommendedName>
    <alternativeName>
        <fullName evidence="9 11">Flavin transferase</fullName>
    </alternativeName>
</protein>
<keyword evidence="6 11" id="KW-0479">Metal-binding</keyword>
<evidence type="ECO:0000313" key="13">
    <source>
        <dbReference type="EMBL" id="MBB5209130.1"/>
    </source>
</evidence>
<evidence type="ECO:0000256" key="3">
    <source>
        <dbReference type="ARBA" id="ARBA00016337"/>
    </source>
</evidence>
<evidence type="ECO:0000256" key="6">
    <source>
        <dbReference type="ARBA" id="ARBA00022723"/>
    </source>
</evidence>
<dbReference type="Gene3D" id="3.10.520.10">
    <property type="entry name" value="ApbE-like domains"/>
    <property type="match status" value="1"/>
</dbReference>
<dbReference type="EC" id="2.7.1.180" evidence="2 11"/>
<keyword evidence="5 11" id="KW-0808">Transferase</keyword>
<dbReference type="RefSeq" id="WP_183961680.1">
    <property type="nucleotide sequence ID" value="NZ_JACHHP010000005.1"/>
</dbReference>
<comment type="caution">
    <text evidence="13">The sequence shown here is derived from an EMBL/GenBank/DDBJ whole genome shotgun (WGS) entry which is preliminary data.</text>
</comment>
<evidence type="ECO:0000256" key="8">
    <source>
        <dbReference type="ARBA" id="ARBA00022842"/>
    </source>
</evidence>
<evidence type="ECO:0000256" key="4">
    <source>
        <dbReference type="ARBA" id="ARBA00022630"/>
    </source>
</evidence>
<dbReference type="PIRSF" id="PIRSF006268">
    <property type="entry name" value="ApbE"/>
    <property type="match status" value="1"/>
</dbReference>
<dbReference type="GO" id="GO:0016740">
    <property type="term" value="F:transferase activity"/>
    <property type="evidence" value="ECO:0007669"/>
    <property type="project" value="UniProtKB-UniRule"/>
</dbReference>
<gene>
    <name evidence="13" type="ORF">HNQ52_002693</name>
</gene>
<keyword evidence="13" id="KW-0449">Lipoprotein</keyword>
<dbReference type="PANTHER" id="PTHR30040">
    <property type="entry name" value="THIAMINE BIOSYNTHESIS LIPOPROTEIN APBE"/>
    <property type="match status" value="1"/>
</dbReference>
<keyword evidence="8 11" id="KW-0460">Magnesium</keyword>
<dbReference type="PANTHER" id="PTHR30040:SF2">
    <property type="entry name" value="FAD:PROTEIN FMN TRANSFERASE"/>
    <property type="match status" value="1"/>
</dbReference>
<evidence type="ECO:0000256" key="9">
    <source>
        <dbReference type="ARBA" id="ARBA00031306"/>
    </source>
</evidence>
<evidence type="ECO:0000256" key="12">
    <source>
        <dbReference type="PIRSR" id="PIRSR006268-2"/>
    </source>
</evidence>
<dbReference type="InterPro" id="IPR003374">
    <property type="entry name" value="ApbE-like_sf"/>
</dbReference>
<evidence type="ECO:0000256" key="2">
    <source>
        <dbReference type="ARBA" id="ARBA00011955"/>
    </source>
</evidence>
<evidence type="ECO:0000313" key="14">
    <source>
        <dbReference type="Proteomes" id="UP000521199"/>
    </source>
</evidence>
<reference evidence="13 14" key="1">
    <citation type="submission" date="2020-08" db="EMBL/GenBank/DDBJ databases">
        <title>Genomic Encyclopedia of Type Strains, Phase IV (KMG-IV): sequencing the most valuable type-strain genomes for metagenomic binning, comparative biology and taxonomic classification.</title>
        <authorList>
            <person name="Goeker M."/>
        </authorList>
    </citation>
    <scope>NUCLEOTIDE SEQUENCE [LARGE SCALE GENOMIC DNA]</scope>
    <source>
        <strain evidence="13 14">DSM 24163</strain>
    </source>
</reference>
<dbReference type="SUPFAM" id="SSF143631">
    <property type="entry name" value="ApbE-like"/>
    <property type="match status" value="1"/>
</dbReference>
<feature type="binding site" evidence="12">
    <location>
        <position position="141"/>
    </location>
    <ligand>
        <name>Mg(2+)</name>
        <dbReference type="ChEBI" id="CHEBI:18420"/>
    </ligand>
</feature>
<evidence type="ECO:0000256" key="10">
    <source>
        <dbReference type="ARBA" id="ARBA00048540"/>
    </source>
</evidence>
<comment type="catalytic activity">
    <reaction evidence="10 11">
        <text>L-threonyl-[protein] + FAD = FMN-L-threonyl-[protein] + AMP + H(+)</text>
        <dbReference type="Rhea" id="RHEA:36847"/>
        <dbReference type="Rhea" id="RHEA-COMP:11060"/>
        <dbReference type="Rhea" id="RHEA-COMP:11061"/>
        <dbReference type="ChEBI" id="CHEBI:15378"/>
        <dbReference type="ChEBI" id="CHEBI:30013"/>
        <dbReference type="ChEBI" id="CHEBI:57692"/>
        <dbReference type="ChEBI" id="CHEBI:74257"/>
        <dbReference type="ChEBI" id="CHEBI:456215"/>
        <dbReference type="EC" id="2.7.1.180"/>
    </reaction>
</comment>
<evidence type="ECO:0000256" key="11">
    <source>
        <dbReference type="PIRNR" id="PIRNR006268"/>
    </source>
</evidence>
<evidence type="ECO:0000256" key="5">
    <source>
        <dbReference type="ARBA" id="ARBA00022679"/>
    </source>
</evidence>
<keyword evidence="4 11" id="KW-0285">Flavoprotein</keyword>
<keyword evidence="7 11" id="KW-0274">FAD</keyword>
<dbReference type="EMBL" id="JACHHP010000005">
    <property type="protein sequence ID" value="MBB5209130.1"/>
    <property type="molecule type" value="Genomic_DNA"/>
</dbReference>